<comment type="subcellular location">
    <subcellularLocation>
        <location evidence="8">Cell projection</location>
        <location evidence="8">Kinocilium</location>
    </subcellularLocation>
    <subcellularLocation>
        <location evidence="1">Cytoplasm</location>
        <location evidence="1">Cytoskeleton</location>
        <location evidence="1">Flagellum axoneme</location>
    </subcellularLocation>
</comment>
<proteinExistence type="inferred from homology"/>
<dbReference type="Proteomes" id="UP001295444">
    <property type="component" value="Chromosome 02"/>
</dbReference>
<accession>A0AAD1VSX7</accession>
<dbReference type="AlphaFoldDB" id="A0AAD1VSX7"/>
<dbReference type="InterPro" id="IPR055316">
    <property type="entry name" value="RSP9"/>
</dbReference>
<evidence type="ECO:0000256" key="2">
    <source>
        <dbReference type="ARBA" id="ARBA00022490"/>
    </source>
</evidence>
<keyword evidence="3" id="KW-0970">Cilium biogenesis/degradation</keyword>
<dbReference type="GO" id="GO:0035082">
    <property type="term" value="P:axoneme assembly"/>
    <property type="evidence" value="ECO:0007669"/>
    <property type="project" value="InterPro"/>
</dbReference>
<evidence type="ECO:0000256" key="6">
    <source>
        <dbReference type="ARBA" id="ARBA00023212"/>
    </source>
</evidence>
<keyword evidence="5" id="KW-0969">Cilium</keyword>
<evidence type="ECO:0000256" key="1">
    <source>
        <dbReference type="ARBA" id="ARBA00004611"/>
    </source>
</evidence>
<dbReference type="InterPro" id="IPR006802">
    <property type="entry name" value="Radial_spoke"/>
</dbReference>
<dbReference type="GO" id="GO:0044458">
    <property type="term" value="P:motile cilium assembly"/>
    <property type="evidence" value="ECO:0007669"/>
    <property type="project" value="TreeGrafter"/>
</dbReference>
<protein>
    <recommendedName>
        <fullName evidence="10">Radial spoke head protein 9 homolog</fullName>
    </recommendedName>
</protein>
<keyword evidence="12" id="KW-1185">Reference proteome</keyword>
<dbReference type="GO" id="GO:0060294">
    <property type="term" value="P:cilium movement involved in cell motility"/>
    <property type="evidence" value="ECO:0007669"/>
    <property type="project" value="InterPro"/>
</dbReference>
<evidence type="ECO:0000256" key="3">
    <source>
        <dbReference type="ARBA" id="ARBA00022794"/>
    </source>
</evidence>
<evidence type="ECO:0000256" key="8">
    <source>
        <dbReference type="ARBA" id="ARBA00037822"/>
    </source>
</evidence>
<evidence type="ECO:0000256" key="7">
    <source>
        <dbReference type="ARBA" id="ARBA00023273"/>
    </source>
</evidence>
<evidence type="ECO:0000256" key="5">
    <source>
        <dbReference type="ARBA" id="ARBA00023069"/>
    </source>
</evidence>
<evidence type="ECO:0000313" key="12">
    <source>
        <dbReference type="Proteomes" id="UP001295444"/>
    </source>
</evidence>
<dbReference type="EMBL" id="OW240913">
    <property type="protein sequence ID" value="CAH2256374.1"/>
    <property type="molecule type" value="Genomic_DNA"/>
</dbReference>
<name>A0AAD1VSX7_PELCU</name>
<dbReference type="Pfam" id="PF04712">
    <property type="entry name" value="Radial_spoke"/>
    <property type="match status" value="1"/>
</dbReference>
<comment type="similarity">
    <text evidence="9">Belongs to the flagellar radial spoke RSP9 family.</text>
</comment>
<sequence>MEADKLPVSLDLVSGSGQGLSSEQSAALHTSLLLLRRDMQLARVYLWGKIQGVRGDYYIAQGTEPGEELRARRTFYSLNCMDWCLLPPATEDLIAETQVVRGRFIGDPSHEYEHVTQRKVGEGNAEYSEEVTTHIKEESRLVATIALIDKEAAVVPRGAFVKNPLGQVQINYCFRGLTVSEAKKLSSFFHFTPTPNPKKRSLLEKADLNPSLDFLDSLEHDIPKGSWSLQFEQGGSVLILRSLLWLGMTFYHIPLTSQHGYIYIGNGERNIDLPFMISTA</sequence>
<evidence type="ECO:0000256" key="9">
    <source>
        <dbReference type="ARBA" id="ARBA00038319"/>
    </source>
</evidence>
<keyword evidence="2" id="KW-0963">Cytoplasm</keyword>
<dbReference type="PANTHER" id="PTHR22069:SF0">
    <property type="entry name" value="RADIAL SPOKE HEAD PROTEIN 9 HOMOLOG"/>
    <property type="match status" value="1"/>
</dbReference>
<dbReference type="PANTHER" id="PTHR22069">
    <property type="entry name" value="MITOCHONDRIAL RIBOSOMAL PROTEIN S18"/>
    <property type="match status" value="1"/>
</dbReference>
<reference evidence="11" key="1">
    <citation type="submission" date="2022-03" db="EMBL/GenBank/DDBJ databases">
        <authorList>
            <person name="Alioto T."/>
            <person name="Alioto T."/>
            <person name="Gomez Garrido J."/>
        </authorList>
    </citation>
    <scope>NUCLEOTIDE SEQUENCE</scope>
</reference>
<gene>
    <name evidence="11" type="ORF">PECUL_23A017240</name>
</gene>
<evidence type="ECO:0000256" key="4">
    <source>
        <dbReference type="ARBA" id="ARBA00022846"/>
    </source>
</evidence>
<organism evidence="11 12">
    <name type="scientific">Pelobates cultripes</name>
    <name type="common">Western spadefoot toad</name>
    <dbReference type="NCBI Taxonomy" id="61616"/>
    <lineage>
        <taxon>Eukaryota</taxon>
        <taxon>Metazoa</taxon>
        <taxon>Chordata</taxon>
        <taxon>Craniata</taxon>
        <taxon>Vertebrata</taxon>
        <taxon>Euteleostomi</taxon>
        <taxon>Amphibia</taxon>
        <taxon>Batrachia</taxon>
        <taxon>Anura</taxon>
        <taxon>Pelobatoidea</taxon>
        <taxon>Pelobatidae</taxon>
        <taxon>Pelobates</taxon>
    </lineage>
</organism>
<keyword evidence="7" id="KW-0966">Cell projection</keyword>
<evidence type="ECO:0000313" key="11">
    <source>
        <dbReference type="EMBL" id="CAH2256374.1"/>
    </source>
</evidence>
<keyword evidence="4" id="KW-0282">Flagellum</keyword>
<dbReference type="GO" id="GO:0060091">
    <property type="term" value="C:kinocilium"/>
    <property type="evidence" value="ECO:0007669"/>
    <property type="project" value="UniProtKB-SubCell"/>
</dbReference>
<dbReference type="GO" id="GO:0001534">
    <property type="term" value="C:radial spoke"/>
    <property type="evidence" value="ECO:0007669"/>
    <property type="project" value="InterPro"/>
</dbReference>
<evidence type="ECO:0000256" key="10">
    <source>
        <dbReference type="ARBA" id="ARBA00041080"/>
    </source>
</evidence>
<keyword evidence="6" id="KW-0206">Cytoskeleton</keyword>